<name>A0A7W2I690_9BURK</name>
<accession>A0A7W2I690</accession>
<dbReference type="AlphaFoldDB" id="A0A7W2I690"/>
<reference evidence="3 4" key="1">
    <citation type="submission" date="2020-07" db="EMBL/GenBank/DDBJ databases">
        <title>Novel species isolated from subtropical streams in China.</title>
        <authorList>
            <person name="Lu H."/>
        </authorList>
    </citation>
    <scope>NUCLEOTIDE SEQUENCE [LARGE SCALE GENOMIC DNA]</scope>
    <source>
        <strain evidence="3 4">FT3S</strain>
    </source>
</reference>
<sequence>METRQIRDELLVLTAQKLSASHGVFFAAALLADFGVPLNTALVALTAAMAGRNPMVPFSFALSSWLGTGTFSVTVEDVVAIAYIMSNTISSSADMLAVQRDAGQDGREDGTVPGNWMPGCQ</sequence>
<dbReference type="EMBL" id="JACEZS010000004">
    <property type="protein sequence ID" value="MBA5605194.1"/>
    <property type="molecule type" value="Genomic_DNA"/>
</dbReference>
<evidence type="ECO:0000256" key="1">
    <source>
        <dbReference type="SAM" id="MobiDB-lite"/>
    </source>
</evidence>
<keyword evidence="4" id="KW-1185">Reference proteome</keyword>
<dbReference type="RefSeq" id="WP_182215817.1">
    <property type="nucleotide sequence ID" value="NZ_JACEZS010000004.1"/>
</dbReference>
<feature type="region of interest" description="Disordered" evidence="1">
    <location>
        <begin position="100"/>
        <end position="121"/>
    </location>
</feature>
<comment type="caution">
    <text evidence="3">The sequence shown here is derived from an EMBL/GenBank/DDBJ whole genome shotgun (WGS) entry which is preliminary data.</text>
</comment>
<evidence type="ECO:0000313" key="3">
    <source>
        <dbReference type="EMBL" id="MBA5605194.1"/>
    </source>
</evidence>
<keyword evidence="2" id="KW-1133">Transmembrane helix</keyword>
<evidence type="ECO:0000256" key="2">
    <source>
        <dbReference type="SAM" id="Phobius"/>
    </source>
</evidence>
<feature type="transmembrane region" description="Helical" evidence="2">
    <location>
        <begin position="62"/>
        <end position="85"/>
    </location>
</feature>
<keyword evidence="2" id="KW-0812">Transmembrane</keyword>
<keyword evidence="2" id="KW-0472">Membrane</keyword>
<proteinExistence type="predicted"/>
<organism evidence="3 4">
    <name type="scientific">Rugamonas fusca</name>
    <dbReference type="NCBI Taxonomy" id="2758568"/>
    <lineage>
        <taxon>Bacteria</taxon>
        <taxon>Pseudomonadati</taxon>
        <taxon>Pseudomonadota</taxon>
        <taxon>Betaproteobacteria</taxon>
        <taxon>Burkholderiales</taxon>
        <taxon>Oxalobacteraceae</taxon>
        <taxon>Telluria group</taxon>
        <taxon>Rugamonas</taxon>
    </lineage>
</organism>
<evidence type="ECO:0000313" key="4">
    <source>
        <dbReference type="Proteomes" id="UP000566711"/>
    </source>
</evidence>
<feature type="transmembrane region" description="Helical" evidence="2">
    <location>
        <begin position="24"/>
        <end position="50"/>
    </location>
</feature>
<dbReference type="Proteomes" id="UP000566711">
    <property type="component" value="Unassembled WGS sequence"/>
</dbReference>
<gene>
    <name evidence="3" type="ORF">H3H36_07455</name>
</gene>
<protein>
    <submittedName>
        <fullName evidence="3">Uncharacterized protein</fullName>
    </submittedName>
</protein>